<proteinExistence type="predicted"/>
<evidence type="ECO:0000256" key="1">
    <source>
        <dbReference type="ARBA" id="ARBA00004496"/>
    </source>
</evidence>
<dbReference type="Proteomes" id="UP001162640">
    <property type="component" value="Unassembled WGS sequence"/>
</dbReference>
<dbReference type="PANTHER" id="PTHR22904:SF523">
    <property type="entry name" value="STRESS-INDUCED-PHOSPHOPROTEIN 1"/>
    <property type="match status" value="1"/>
</dbReference>
<reference evidence="11" key="1">
    <citation type="journal article" date="2023" name="Commun. Biol.">
        <title>Genome analysis of Parmales, the sister group of diatoms, reveals the evolutionary specialization of diatoms from phago-mixotrophs to photoautotrophs.</title>
        <authorList>
            <person name="Ban H."/>
            <person name="Sato S."/>
            <person name="Yoshikawa S."/>
            <person name="Yamada K."/>
            <person name="Nakamura Y."/>
            <person name="Ichinomiya M."/>
            <person name="Sato N."/>
            <person name="Blanc-Mathieu R."/>
            <person name="Endo H."/>
            <person name="Kuwata A."/>
            <person name="Ogata H."/>
        </authorList>
    </citation>
    <scope>NUCLEOTIDE SEQUENCE [LARGE SCALE GENOMIC DNA]</scope>
</reference>
<dbReference type="SUPFAM" id="SSF48452">
    <property type="entry name" value="TPR-like"/>
    <property type="match status" value="1"/>
</dbReference>
<dbReference type="PANTHER" id="PTHR22904">
    <property type="entry name" value="TPR REPEAT CONTAINING PROTEIN"/>
    <property type="match status" value="1"/>
</dbReference>
<comment type="caution">
    <text evidence="10">The sequence shown here is derived from an EMBL/GenBank/DDBJ whole genome shotgun (WGS) entry which is preliminary data.</text>
</comment>
<evidence type="ECO:0000313" key="10">
    <source>
        <dbReference type="EMBL" id="GMH79324.1"/>
    </source>
</evidence>
<keyword evidence="2" id="KW-0963">Cytoplasm</keyword>
<dbReference type="EMBL" id="BLQM01000264">
    <property type="protein sequence ID" value="GMH79324.1"/>
    <property type="molecule type" value="Genomic_DNA"/>
</dbReference>
<evidence type="ECO:0000256" key="8">
    <source>
        <dbReference type="ARBA" id="ARBA00076447"/>
    </source>
</evidence>
<dbReference type="SMART" id="SM00028">
    <property type="entry name" value="TPR"/>
    <property type="match status" value="3"/>
</dbReference>
<dbReference type="FunFam" id="1.25.40.10:FF:000020">
    <property type="entry name" value="Stress-induced phosphoprotein 1"/>
    <property type="match status" value="1"/>
</dbReference>
<evidence type="ECO:0000256" key="7">
    <source>
        <dbReference type="ARBA" id="ARBA00074766"/>
    </source>
</evidence>
<evidence type="ECO:0000256" key="5">
    <source>
        <dbReference type="ARBA" id="ARBA00056105"/>
    </source>
</evidence>
<sequence length="152" mass="16336">MSTAADFKALGNASLQAGDFPQAIIHYTSAIDLDGTNHVFYSNRSAAYLSSNQNQKALDDGESCIGLNPTWAKGYTRKAAALWKLSRLNDAEACYNSGIEKCGEDKSLVEGLKKLIDSKNAPPVSSNPMANIFGPGLINKIGKRINVIRTTL</sequence>
<organism evidence="10 11">
    <name type="scientific">Triparma laevis f. inornata</name>
    <dbReference type="NCBI Taxonomy" id="1714386"/>
    <lineage>
        <taxon>Eukaryota</taxon>
        <taxon>Sar</taxon>
        <taxon>Stramenopiles</taxon>
        <taxon>Ochrophyta</taxon>
        <taxon>Bolidophyceae</taxon>
        <taxon>Parmales</taxon>
        <taxon>Triparmaceae</taxon>
        <taxon>Triparma</taxon>
    </lineage>
</organism>
<comment type="subcellular location">
    <subcellularLocation>
        <location evidence="1">Cytoplasm</location>
    </subcellularLocation>
</comment>
<gene>
    <name evidence="10" type="ORF">TL16_g08104</name>
</gene>
<dbReference type="AlphaFoldDB" id="A0A9W7EFK5"/>
<dbReference type="PROSITE" id="PS50005">
    <property type="entry name" value="TPR"/>
    <property type="match status" value="1"/>
</dbReference>
<evidence type="ECO:0000256" key="3">
    <source>
        <dbReference type="ARBA" id="ARBA00022737"/>
    </source>
</evidence>
<comment type="subunit">
    <text evidence="6">Monomer. Homodimer. Forms a complex composed of HOP and chaperones HSP70 and HSP90; the interaction is stronger in the absence of ATP. Interacts (via TPR 1, 2, 3, 7, 8 and 9 repeats) with HSP70 (via C-terminus); the interaction is direct and is stronger in the absence of ATP. Interacts (via TPR 4, 5 and 6 repeats) with HSP90 (via C-terminus); the interaction is direct.</text>
</comment>
<protein>
    <recommendedName>
        <fullName evidence="7">Hsp70-Hsp90 organising protein</fullName>
    </recommendedName>
    <alternativeName>
        <fullName evidence="8">Stress-inducible protein 1</fullName>
    </alternativeName>
</protein>
<comment type="function">
    <text evidence="5">Acts as a co-chaperone and mediates the association of the chaperones HSP70 and HSP90 probably facilitating substrate transfer from HSP70 to HSP90. Stimulates HSP70 ATPase activity and, in contrast, inhibits HSP90 ATPase activity.</text>
</comment>
<evidence type="ECO:0000256" key="9">
    <source>
        <dbReference type="PROSITE-ProRule" id="PRU00339"/>
    </source>
</evidence>
<accession>A0A9W7EFK5</accession>
<feature type="repeat" description="TPR" evidence="9">
    <location>
        <begin position="4"/>
        <end position="37"/>
    </location>
</feature>
<name>A0A9W7EFK5_9STRA</name>
<evidence type="ECO:0000256" key="2">
    <source>
        <dbReference type="ARBA" id="ARBA00022490"/>
    </source>
</evidence>
<keyword evidence="4 9" id="KW-0802">TPR repeat</keyword>
<evidence type="ECO:0000256" key="4">
    <source>
        <dbReference type="ARBA" id="ARBA00022803"/>
    </source>
</evidence>
<dbReference type="GO" id="GO:0005737">
    <property type="term" value="C:cytoplasm"/>
    <property type="evidence" value="ECO:0007669"/>
    <property type="project" value="UniProtKB-SubCell"/>
</dbReference>
<evidence type="ECO:0000313" key="11">
    <source>
        <dbReference type="Proteomes" id="UP001162640"/>
    </source>
</evidence>
<dbReference type="GO" id="GO:0051879">
    <property type="term" value="F:Hsp90 protein binding"/>
    <property type="evidence" value="ECO:0007669"/>
    <property type="project" value="TreeGrafter"/>
</dbReference>
<dbReference type="InterPro" id="IPR011990">
    <property type="entry name" value="TPR-like_helical_dom_sf"/>
</dbReference>
<dbReference type="Gene3D" id="1.25.40.10">
    <property type="entry name" value="Tetratricopeptide repeat domain"/>
    <property type="match status" value="1"/>
</dbReference>
<evidence type="ECO:0000256" key="6">
    <source>
        <dbReference type="ARBA" id="ARBA00066016"/>
    </source>
</evidence>
<keyword evidence="3" id="KW-0677">Repeat</keyword>
<dbReference type="InterPro" id="IPR019734">
    <property type="entry name" value="TPR_rpt"/>
</dbReference>